<reference evidence="2" key="1">
    <citation type="submission" date="2023-03" db="EMBL/GenBank/DDBJ databases">
        <title>Edaphobacter sp.</title>
        <authorList>
            <person name="Huber K.J."/>
            <person name="Papendorf J."/>
            <person name="Pilke C."/>
            <person name="Bunk B."/>
            <person name="Sproeer C."/>
            <person name="Pester M."/>
        </authorList>
    </citation>
    <scope>NUCLEOTIDE SEQUENCE</scope>
    <source>
        <strain evidence="2">DSM 110680</strain>
    </source>
</reference>
<gene>
    <name evidence="2" type="ORF">P8935_10975</name>
</gene>
<dbReference type="InterPro" id="IPR052920">
    <property type="entry name" value="DNA-binding_regulatory"/>
</dbReference>
<dbReference type="EMBL" id="CP121196">
    <property type="protein sequence ID" value="XBH19816.1"/>
    <property type="molecule type" value="Genomic_DNA"/>
</dbReference>
<dbReference type="GO" id="GO:0016787">
    <property type="term" value="F:hydrolase activity"/>
    <property type="evidence" value="ECO:0007669"/>
    <property type="project" value="UniProtKB-KW"/>
</dbReference>
<evidence type="ECO:0000313" key="2">
    <source>
        <dbReference type="EMBL" id="XBH19816.1"/>
    </source>
</evidence>
<protein>
    <submittedName>
        <fullName evidence="2">Alpha/beta hydrolase</fullName>
    </submittedName>
</protein>
<evidence type="ECO:0000259" key="1">
    <source>
        <dbReference type="Pfam" id="PF12697"/>
    </source>
</evidence>
<dbReference type="Pfam" id="PF12697">
    <property type="entry name" value="Abhydrolase_6"/>
    <property type="match status" value="1"/>
</dbReference>
<proteinExistence type="predicted"/>
<name>A0AAU7DSV9_9BACT</name>
<organism evidence="2">
    <name type="scientific">Telmatobacter sp. DSM 110680</name>
    <dbReference type="NCBI Taxonomy" id="3036704"/>
    <lineage>
        <taxon>Bacteria</taxon>
        <taxon>Pseudomonadati</taxon>
        <taxon>Acidobacteriota</taxon>
        <taxon>Terriglobia</taxon>
        <taxon>Terriglobales</taxon>
        <taxon>Acidobacteriaceae</taxon>
        <taxon>Telmatobacter</taxon>
    </lineage>
</organism>
<dbReference type="InterPro" id="IPR000073">
    <property type="entry name" value="AB_hydrolase_1"/>
</dbReference>
<dbReference type="RefSeq" id="WP_348265037.1">
    <property type="nucleotide sequence ID" value="NZ_CP121196.1"/>
</dbReference>
<dbReference type="PANTHER" id="PTHR43358">
    <property type="entry name" value="ALPHA/BETA-HYDROLASE"/>
    <property type="match status" value="1"/>
</dbReference>
<feature type="domain" description="AB hydrolase-1" evidence="1">
    <location>
        <begin position="8"/>
        <end position="186"/>
    </location>
</feature>
<dbReference type="PANTHER" id="PTHR43358:SF4">
    <property type="entry name" value="ALPHA_BETA HYDROLASE FOLD-1 DOMAIN-CONTAINING PROTEIN"/>
    <property type="match status" value="1"/>
</dbReference>
<sequence>MLGPASMLLRTGYAVLLPDARAHGSSGGRFGTYGVLEADDIRRWFDWLRVNESPHCIDGLGDSMGGAELLRSLDAEEGFCAVVAESAYATFREAAYDRLGQQFSTGPWLGRTLLRPALEFGIIYARLRYEVDLRKADPASAVAATHVPVLLIHGLADTNLPPRHSEMIKARNPNVVLWEPAGADHCEASSVAPAEYERRVIGWFGGRDSQ</sequence>
<dbReference type="SUPFAM" id="SSF53474">
    <property type="entry name" value="alpha/beta-Hydrolases"/>
    <property type="match status" value="1"/>
</dbReference>
<dbReference type="InterPro" id="IPR029058">
    <property type="entry name" value="AB_hydrolase_fold"/>
</dbReference>
<dbReference type="AlphaFoldDB" id="A0AAU7DSV9"/>
<dbReference type="Gene3D" id="3.40.50.1820">
    <property type="entry name" value="alpha/beta hydrolase"/>
    <property type="match status" value="1"/>
</dbReference>
<accession>A0AAU7DSV9</accession>
<keyword evidence="2" id="KW-0378">Hydrolase</keyword>